<protein>
    <submittedName>
        <fullName evidence="2">Putative secreted protein</fullName>
    </submittedName>
</protein>
<accession>A0A098C002</accession>
<keyword evidence="1" id="KW-0732">Signal</keyword>
<name>A0A098C002_9BACT</name>
<feature type="chain" id="PRO_5001933373" evidence="1">
    <location>
        <begin position="20"/>
        <end position="254"/>
    </location>
</feature>
<evidence type="ECO:0000313" key="3">
    <source>
        <dbReference type="Proteomes" id="UP000032417"/>
    </source>
</evidence>
<dbReference type="STRING" id="1562970.ING2E5B_0480"/>
<dbReference type="KEGG" id="pbt:ING2E5B_0480"/>
<dbReference type="AlphaFoldDB" id="A0A098C002"/>
<dbReference type="PROSITE" id="PS51257">
    <property type="entry name" value="PROKAR_LIPOPROTEIN"/>
    <property type="match status" value="1"/>
</dbReference>
<dbReference type="EMBL" id="LN515532">
    <property type="protein sequence ID" value="CEA15247.1"/>
    <property type="molecule type" value="Genomic_DNA"/>
</dbReference>
<proteinExistence type="predicted"/>
<dbReference type="HOGENOM" id="CLU_1093526_0_0_10"/>
<feature type="signal peptide" evidence="1">
    <location>
        <begin position="1"/>
        <end position="19"/>
    </location>
</feature>
<evidence type="ECO:0000313" key="2">
    <source>
        <dbReference type="EMBL" id="CEA15247.1"/>
    </source>
</evidence>
<dbReference type="Proteomes" id="UP000032417">
    <property type="component" value="Chromosome 1"/>
</dbReference>
<organism evidence="2 3">
    <name type="scientific">Fermentimonas caenicola</name>
    <dbReference type="NCBI Taxonomy" id="1562970"/>
    <lineage>
        <taxon>Bacteria</taxon>
        <taxon>Pseudomonadati</taxon>
        <taxon>Bacteroidota</taxon>
        <taxon>Bacteroidia</taxon>
        <taxon>Bacteroidales</taxon>
        <taxon>Dysgonomonadaceae</taxon>
        <taxon>Fermentimonas</taxon>
    </lineage>
</organism>
<keyword evidence="3" id="KW-1185">Reference proteome</keyword>
<reference evidence="2 3" key="1">
    <citation type="submission" date="2014-08" db="EMBL/GenBank/DDBJ databases">
        <authorList>
            <person name="Wibberg D."/>
        </authorList>
    </citation>
    <scope>NUCLEOTIDE SEQUENCE [LARGE SCALE GENOMIC DNA]</scope>
    <source>
        <strain evidence="3">ING2-E5B</strain>
    </source>
</reference>
<dbReference type="OrthoDB" id="9865266at2"/>
<evidence type="ECO:0000256" key="1">
    <source>
        <dbReference type="SAM" id="SignalP"/>
    </source>
</evidence>
<gene>
    <name evidence="2" type="ORF">ING2E5B_0480</name>
</gene>
<sequence length="254" mass="28787">MRRFVILTLCQLILSCTFATNLLDTIRAVVPDDSKLPHQDLNTLEYQLSQAQMVQQMLGGVRDAVNLIEQHKLGDGSVLVFEVPSELLNILPEGCRTVGRASCILYPLFASINFDTLTGRNDGKGYNFTVSLNIYNSESGDEEVKARTEMESMVLSMKLEKIKKRIHPNHDGKLSDIRIREWGAGGSYRYTAEWDGKEMVRYSSYYTGRVEDIFFTLEAEGDDIAVPQMVVEKLISLARESMKYKSLKSRIVKE</sequence>